<dbReference type="Pfam" id="PF00753">
    <property type="entry name" value="Lactamase_B"/>
    <property type="match status" value="1"/>
</dbReference>
<dbReference type="CDD" id="cd07711">
    <property type="entry name" value="MBLAC1-like_MBL-fold"/>
    <property type="match status" value="1"/>
</dbReference>
<keyword evidence="2 4" id="KW-0732">Signal</keyword>
<evidence type="ECO:0000256" key="3">
    <source>
        <dbReference type="SAM" id="MobiDB-lite"/>
    </source>
</evidence>
<dbReference type="SMART" id="SM00849">
    <property type="entry name" value="Lactamase_B"/>
    <property type="match status" value="1"/>
</dbReference>
<name>A0A7J8F0G3_ROUAE</name>
<evidence type="ECO:0000259" key="5">
    <source>
        <dbReference type="SMART" id="SM00849"/>
    </source>
</evidence>
<dbReference type="PANTHER" id="PTHR15382">
    <property type="entry name" value="CTG4A-RELATED"/>
    <property type="match status" value="1"/>
</dbReference>
<dbReference type="SUPFAM" id="SSF56281">
    <property type="entry name" value="Metallo-hydrolase/oxidoreductase"/>
    <property type="match status" value="1"/>
</dbReference>
<dbReference type="InterPro" id="IPR036866">
    <property type="entry name" value="RibonucZ/Hydroxyglut_hydro"/>
</dbReference>
<feature type="signal peptide" evidence="4">
    <location>
        <begin position="1"/>
        <end position="20"/>
    </location>
</feature>
<dbReference type="Pfam" id="PF11938">
    <property type="entry name" value="DUF3456"/>
    <property type="match status" value="1"/>
</dbReference>
<evidence type="ECO:0000256" key="4">
    <source>
        <dbReference type="SAM" id="SignalP"/>
    </source>
</evidence>
<dbReference type="InterPro" id="IPR021852">
    <property type="entry name" value="DUF3456"/>
</dbReference>
<gene>
    <name evidence="6" type="ORF">HJG63_012311</name>
</gene>
<evidence type="ECO:0000256" key="2">
    <source>
        <dbReference type="ARBA" id="ARBA00022729"/>
    </source>
</evidence>
<dbReference type="AlphaFoldDB" id="A0A7J8F0G3"/>
<dbReference type="Gene3D" id="3.60.15.10">
    <property type="entry name" value="Ribonuclease Z/Hydroxyacylglutathione hydrolase-like"/>
    <property type="match status" value="1"/>
</dbReference>
<protein>
    <recommendedName>
        <fullName evidence="5">Metallo-beta-lactamase domain-containing protein</fullName>
    </recommendedName>
</protein>
<evidence type="ECO:0000313" key="6">
    <source>
        <dbReference type="EMBL" id="KAF6441153.1"/>
    </source>
</evidence>
<dbReference type="Proteomes" id="UP000593571">
    <property type="component" value="Unassembled WGS sequence"/>
</dbReference>
<comment type="caution">
    <text evidence="6">The sequence shown here is derived from an EMBL/GenBank/DDBJ whole genome shotgun (WGS) entry which is preliminary data.</text>
</comment>
<comment type="similarity">
    <text evidence="1">Belongs to the canopy family.</text>
</comment>
<dbReference type="EMBL" id="JACASE010000008">
    <property type="protein sequence ID" value="KAF6441153.1"/>
    <property type="molecule type" value="Genomic_DNA"/>
</dbReference>
<reference evidence="6 7" key="1">
    <citation type="journal article" date="2020" name="Nature">
        <title>Six reference-quality genomes reveal evolution of bat adaptations.</title>
        <authorList>
            <person name="Jebb D."/>
            <person name="Huang Z."/>
            <person name="Pippel M."/>
            <person name="Hughes G.M."/>
            <person name="Lavrichenko K."/>
            <person name="Devanna P."/>
            <person name="Winkler S."/>
            <person name="Jermiin L.S."/>
            <person name="Skirmuntt E.C."/>
            <person name="Katzourakis A."/>
            <person name="Burkitt-Gray L."/>
            <person name="Ray D.A."/>
            <person name="Sullivan K.A.M."/>
            <person name="Roscito J.G."/>
            <person name="Kirilenko B.M."/>
            <person name="Davalos L.M."/>
            <person name="Corthals A.P."/>
            <person name="Power M.L."/>
            <person name="Jones G."/>
            <person name="Ransome R.D."/>
            <person name="Dechmann D.K.N."/>
            <person name="Locatelli A.G."/>
            <person name="Puechmaille S.J."/>
            <person name="Fedrigo O."/>
            <person name="Jarvis E.D."/>
            <person name="Hiller M."/>
            <person name="Vernes S.C."/>
            <person name="Myers E.W."/>
            <person name="Teeling E.C."/>
        </authorList>
    </citation>
    <scope>NUCLEOTIDE SEQUENCE [LARGE SCALE GENOMIC DNA]</scope>
    <source>
        <strain evidence="6">MRouAeg1</strain>
        <tissue evidence="6">Muscle</tissue>
    </source>
</reference>
<feature type="domain" description="Metallo-beta-lactamase" evidence="5">
    <location>
        <begin position="275"/>
        <end position="438"/>
    </location>
</feature>
<evidence type="ECO:0000313" key="7">
    <source>
        <dbReference type="Proteomes" id="UP000593571"/>
    </source>
</evidence>
<accession>A0A7J8F0G3</accession>
<dbReference type="PANTHER" id="PTHR15382:SF3">
    <property type="entry name" value="PROTEIN CANOPY HOMOLOG 4"/>
    <property type="match status" value="1"/>
</dbReference>
<dbReference type="InterPro" id="IPR001279">
    <property type="entry name" value="Metallo-B-lactamas"/>
</dbReference>
<feature type="region of interest" description="Disordered" evidence="3">
    <location>
        <begin position="446"/>
        <end position="471"/>
    </location>
</feature>
<keyword evidence="7" id="KW-1185">Reference proteome</keyword>
<organism evidence="6 7">
    <name type="scientific">Rousettus aegyptiacus</name>
    <name type="common">Egyptian fruit bat</name>
    <name type="synonym">Pteropus aegyptiacus</name>
    <dbReference type="NCBI Taxonomy" id="9407"/>
    <lineage>
        <taxon>Eukaryota</taxon>
        <taxon>Metazoa</taxon>
        <taxon>Chordata</taxon>
        <taxon>Craniata</taxon>
        <taxon>Vertebrata</taxon>
        <taxon>Euteleostomi</taxon>
        <taxon>Mammalia</taxon>
        <taxon>Eutheria</taxon>
        <taxon>Laurasiatheria</taxon>
        <taxon>Chiroptera</taxon>
        <taxon>Yinpterochiroptera</taxon>
        <taxon>Pteropodoidea</taxon>
        <taxon>Pteropodidae</taxon>
        <taxon>Rousettinae</taxon>
        <taxon>Rousettus</taxon>
    </lineage>
</organism>
<sequence length="471" mass="51393">MGPVRLGMLFFILTVYGAWAGTPKEEDDDTERLPSKCEVCKLLSLELQEELSRTGRSREVLELGQVLDTGKRKRHVPYSVSETRLEEALENLCERILDYNVHAERKGSLRYAKGQSQTMATLKGLVQKGVKVDLGIPLELWDEPSVEVTFLKKQCETMLEEFEDVVGDWYFHHQEQPLQHFLCESHVLPAAETGLPSPAMSRRLRTEPLRGEPPMRLPGNPYSVVVLLKGYAEPERVGDAVRADSSVTLVLPQAWGQASGQACSHGELLPEGGEAKTALEAAARGPILVDTGGPWTREALLRALAGEGVAPADVTLVVGTHGHSDHIGNLGLFPGAALLVSHDFCLPGGRYLPHGLGEERPLKLGPGLEVWATPGHGGQRDVSVVVGGTTLGTVVVAGDVFECDGDKDSWQVLSEDPVAQERSRKRVLDTADIVVPGHGAPFRVIREPWNPESKDPGNNWQDPVVGDKERR</sequence>
<feature type="chain" id="PRO_5029757504" description="Metallo-beta-lactamase domain-containing protein" evidence="4">
    <location>
        <begin position="21"/>
        <end position="471"/>
    </location>
</feature>
<proteinExistence type="inferred from homology"/>
<evidence type="ECO:0000256" key="1">
    <source>
        <dbReference type="ARBA" id="ARBA00007285"/>
    </source>
</evidence>